<organism evidence="2">
    <name type="scientific">marine sediment metagenome</name>
    <dbReference type="NCBI Taxonomy" id="412755"/>
    <lineage>
        <taxon>unclassified sequences</taxon>
        <taxon>metagenomes</taxon>
        <taxon>ecological metagenomes</taxon>
    </lineage>
</organism>
<sequence length="435" mass="49822">MVPLCLKLDKETEAFEFLEQGKSRAFLDLLAATEIRPSVKVTPELESLLGEEEEYLAKLREIQTQHLRQKKVTIEPGEIDKILEKLVVVYKEIEKSDKEYVFTRRGKTLSLVELQDILTSQKKDIVLIEYFIAYDKVFIFIVSSRNKNLYIEQVPISQERLNLYIENYRRSVVRYLDPEDIGDSWLGLSNYLIDPISKYLTKGDLIYFIPYGLLHYLPLHVLKMNGEPLIKNNPVAYLPSASLIRFCQNKGSGKLESCASFGVDFEDEAEKVAELFRVKPYIGSAVVKEKVIEACNNKDIIHFSCHGMFDNSDPLSSGVKLYNNEIFTTREIFNLKLNTELVALSACQTGINKRSPGDELVGLTRAFLYAGAPSVIVSLWSVNAKSTQELMLEFYKFIKNGENKATALQNAQKVIMERYSHPYYWAPFVLIGDWE</sequence>
<feature type="domain" description="CHAT" evidence="1">
    <location>
        <begin position="188"/>
        <end position="433"/>
    </location>
</feature>
<accession>X1AFZ3</accession>
<dbReference type="Pfam" id="PF12770">
    <property type="entry name" value="CHAT"/>
    <property type="match status" value="1"/>
</dbReference>
<dbReference type="AlphaFoldDB" id="X1AFZ3"/>
<dbReference type="PANTHER" id="PTHR10098">
    <property type="entry name" value="RAPSYN-RELATED"/>
    <property type="match status" value="1"/>
</dbReference>
<dbReference type="EMBL" id="BART01000248">
    <property type="protein sequence ID" value="GAG68707.1"/>
    <property type="molecule type" value="Genomic_DNA"/>
</dbReference>
<reference evidence="2" key="1">
    <citation type="journal article" date="2014" name="Front. Microbiol.">
        <title>High frequency of phylogenetically diverse reductive dehalogenase-homologous genes in deep subseafloor sedimentary metagenomes.</title>
        <authorList>
            <person name="Kawai M."/>
            <person name="Futagami T."/>
            <person name="Toyoda A."/>
            <person name="Takaki Y."/>
            <person name="Nishi S."/>
            <person name="Hori S."/>
            <person name="Arai W."/>
            <person name="Tsubouchi T."/>
            <person name="Morono Y."/>
            <person name="Uchiyama I."/>
            <person name="Ito T."/>
            <person name="Fujiyama A."/>
            <person name="Inagaki F."/>
            <person name="Takami H."/>
        </authorList>
    </citation>
    <scope>NUCLEOTIDE SEQUENCE</scope>
    <source>
        <strain evidence="2">Expedition CK06-06</strain>
    </source>
</reference>
<evidence type="ECO:0000313" key="2">
    <source>
        <dbReference type="EMBL" id="GAG68707.1"/>
    </source>
</evidence>
<protein>
    <recommendedName>
        <fullName evidence="1">CHAT domain-containing protein</fullName>
    </recommendedName>
</protein>
<proteinExistence type="predicted"/>
<gene>
    <name evidence="2" type="ORF">S01H4_01378</name>
</gene>
<dbReference type="InterPro" id="IPR024983">
    <property type="entry name" value="CHAT_dom"/>
</dbReference>
<dbReference type="PANTHER" id="PTHR10098:SF108">
    <property type="entry name" value="TETRATRICOPEPTIDE REPEAT PROTEIN 28"/>
    <property type="match status" value="1"/>
</dbReference>
<evidence type="ECO:0000259" key="1">
    <source>
        <dbReference type="Pfam" id="PF12770"/>
    </source>
</evidence>
<comment type="caution">
    <text evidence="2">The sequence shown here is derived from an EMBL/GenBank/DDBJ whole genome shotgun (WGS) entry which is preliminary data.</text>
</comment>
<name>X1AFZ3_9ZZZZ</name>